<feature type="compositionally biased region" description="Basic residues" evidence="1">
    <location>
        <begin position="321"/>
        <end position="338"/>
    </location>
</feature>
<evidence type="ECO:0000313" key="2">
    <source>
        <dbReference type="Proteomes" id="UP000504618"/>
    </source>
</evidence>
<dbReference type="GeneID" id="112455007"/>
<dbReference type="RefSeq" id="XP_024872446.1">
    <property type="nucleotide sequence ID" value="XM_025016678.1"/>
</dbReference>
<sequence>MVDGVRVPIKTGLKLLGLWLDGTWGFGKHVARTASKAAAAANSLCRLMPNLRRVGSGARRLYAGVVHSIALYGAPIWAPKMMATESLKAPMRRVQRLVAIWVARAYRTTSHAAASTLASLPPMELLADKHAYVFRRTRELQRRNVEISARVKKAIRQEAATALLAKWEEYLDNPALPGRRVVSAVRPVLEDWVNRRGRGLTFHMTQVLTGHGCFGEYLCRIDKERTTQCHHCAQAVDSAQHTLEHCPAWAEERRVLRASVGEDLSLPAIVAAMVEREQNWRAVASFCGGVMAAKEEAERIRRGEQPAPDQTDVDGDGGVFRRPRGLPPRNRRWRPPPP</sequence>
<protein>
    <submittedName>
        <fullName evidence="3">Uncharacterized protein LOC112455007</fullName>
    </submittedName>
</protein>
<dbReference type="Proteomes" id="UP000504618">
    <property type="component" value="Unplaced"/>
</dbReference>
<evidence type="ECO:0000256" key="1">
    <source>
        <dbReference type="SAM" id="MobiDB-lite"/>
    </source>
</evidence>
<evidence type="ECO:0000313" key="3">
    <source>
        <dbReference type="RefSeq" id="XP_024872446.1"/>
    </source>
</evidence>
<accession>A0A6J1PT63</accession>
<organism evidence="2 3">
    <name type="scientific">Temnothorax curvispinosus</name>
    <dbReference type="NCBI Taxonomy" id="300111"/>
    <lineage>
        <taxon>Eukaryota</taxon>
        <taxon>Metazoa</taxon>
        <taxon>Ecdysozoa</taxon>
        <taxon>Arthropoda</taxon>
        <taxon>Hexapoda</taxon>
        <taxon>Insecta</taxon>
        <taxon>Pterygota</taxon>
        <taxon>Neoptera</taxon>
        <taxon>Endopterygota</taxon>
        <taxon>Hymenoptera</taxon>
        <taxon>Apocrita</taxon>
        <taxon>Aculeata</taxon>
        <taxon>Formicoidea</taxon>
        <taxon>Formicidae</taxon>
        <taxon>Myrmicinae</taxon>
        <taxon>Temnothorax</taxon>
    </lineage>
</organism>
<name>A0A6J1PT63_9HYME</name>
<reference evidence="3" key="1">
    <citation type="submission" date="2025-08" db="UniProtKB">
        <authorList>
            <consortium name="RefSeq"/>
        </authorList>
    </citation>
    <scope>IDENTIFICATION</scope>
    <source>
        <tissue evidence="3">Whole body</tissue>
    </source>
</reference>
<keyword evidence="2" id="KW-1185">Reference proteome</keyword>
<gene>
    <name evidence="3" type="primary">LOC112455007</name>
</gene>
<dbReference type="OrthoDB" id="7693618at2759"/>
<dbReference type="AlphaFoldDB" id="A0A6J1PT63"/>
<feature type="region of interest" description="Disordered" evidence="1">
    <location>
        <begin position="297"/>
        <end position="338"/>
    </location>
</feature>
<proteinExistence type="predicted"/>